<dbReference type="AlphaFoldDB" id="A0A7X6R019"/>
<comment type="caution">
    <text evidence="3">The sequence shown here is derived from an EMBL/GenBank/DDBJ whole genome shotgun (WGS) entry which is preliminary data.</text>
</comment>
<proteinExistence type="inferred from homology"/>
<accession>A0A7X6R019</accession>
<dbReference type="Proteomes" id="UP000581206">
    <property type="component" value="Unassembled WGS sequence"/>
</dbReference>
<evidence type="ECO:0000313" key="3">
    <source>
        <dbReference type="EMBL" id="NKY23707.1"/>
    </source>
</evidence>
<organism evidence="3 4">
    <name type="scientific">Cellulomonas denverensis</name>
    <dbReference type="NCBI Taxonomy" id="264297"/>
    <lineage>
        <taxon>Bacteria</taxon>
        <taxon>Bacillati</taxon>
        <taxon>Actinomycetota</taxon>
        <taxon>Actinomycetes</taxon>
        <taxon>Micrococcales</taxon>
        <taxon>Cellulomonadaceae</taxon>
        <taxon>Cellulomonas</taxon>
    </lineage>
</organism>
<sequence length="92" mass="10496">MTGRSRPTRYQVTFTARARKQLAKSDPMVRARILRTVVVLADDPRPPGAKQLVGGEGELRVRAGDYRIVYEVHDGELVVLVLRVAHRREVYR</sequence>
<dbReference type="PANTHER" id="PTHR35601:SF1">
    <property type="entry name" value="TOXIN RELE"/>
    <property type="match status" value="1"/>
</dbReference>
<name>A0A7X6R019_9CELL</name>
<protein>
    <submittedName>
        <fullName evidence="3">Type II toxin-antitoxin system RelE/ParE family toxin</fullName>
    </submittedName>
</protein>
<dbReference type="PANTHER" id="PTHR35601">
    <property type="entry name" value="TOXIN RELE"/>
    <property type="match status" value="1"/>
</dbReference>
<dbReference type="Gene3D" id="3.30.2310.20">
    <property type="entry name" value="RelE-like"/>
    <property type="match status" value="1"/>
</dbReference>
<comment type="similarity">
    <text evidence="1">Belongs to the RelE toxin family.</text>
</comment>
<keyword evidence="4" id="KW-1185">Reference proteome</keyword>
<evidence type="ECO:0000256" key="1">
    <source>
        <dbReference type="ARBA" id="ARBA00006226"/>
    </source>
</evidence>
<evidence type="ECO:0000256" key="2">
    <source>
        <dbReference type="ARBA" id="ARBA00022649"/>
    </source>
</evidence>
<dbReference type="SUPFAM" id="SSF143011">
    <property type="entry name" value="RelE-like"/>
    <property type="match status" value="1"/>
</dbReference>
<reference evidence="3 4" key="1">
    <citation type="submission" date="2020-04" db="EMBL/GenBank/DDBJ databases">
        <title>MicrobeNet Type strains.</title>
        <authorList>
            <person name="Nicholson A.C."/>
        </authorList>
    </citation>
    <scope>NUCLEOTIDE SEQUENCE [LARGE SCALE GENOMIC DNA]</scope>
    <source>
        <strain evidence="3 4">ATCC BAA-788</strain>
    </source>
</reference>
<dbReference type="InterPro" id="IPR007712">
    <property type="entry name" value="RelE/ParE_toxin"/>
</dbReference>
<dbReference type="EMBL" id="JAAXOX010000008">
    <property type="protein sequence ID" value="NKY23707.1"/>
    <property type="molecule type" value="Genomic_DNA"/>
</dbReference>
<gene>
    <name evidence="3" type="ORF">HGA03_13625</name>
</gene>
<dbReference type="RefSeq" id="WP_168630842.1">
    <property type="nucleotide sequence ID" value="NZ_BONL01000028.1"/>
</dbReference>
<dbReference type="InterPro" id="IPR035093">
    <property type="entry name" value="RelE/ParE_toxin_dom_sf"/>
</dbReference>
<evidence type="ECO:0000313" key="4">
    <source>
        <dbReference type="Proteomes" id="UP000581206"/>
    </source>
</evidence>
<keyword evidence="2" id="KW-1277">Toxin-antitoxin system</keyword>
<dbReference type="Pfam" id="PF05016">
    <property type="entry name" value="ParE_toxin"/>
    <property type="match status" value="1"/>
</dbReference>